<accession>A0A973A9N0</accession>
<sequence>MMIKIRLPIVLLLLIVSFNQSALASQPGGVILQYHHIGTLTPAVTSIEPAQFKRHMDYIAQQGYPVWALERLVAALISGQPLPENVVSITFDDAYPSIYQHGFPILKAHGWPFSIFVSTAYIRQQGDDSNFSGDVIVDGGTTDDLADRKIANDSQYLSWSQLREMRQAGASILNHTHSHPHLLRRLSGETRADWEARIGYQINRAQQLLTEHLGPTPKLLAYPYGEYDKTVAKIATELGYVGVGQQSGAAGQHDDLSALPRYPLSGIYSDMEGLRLKLNTWPLPLIANGRDPLLHPAENRPILDLQFSDSNLPLEKLVCYGPNGPTKLTQLGPQHYQAQSETPLNVGRSRYNCTLPVPGSSRFYWFSQLWILRHPDGSWYAED</sequence>
<dbReference type="EMBL" id="JABMOJ010000364">
    <property type="protein sequence ID" value="NQV65642.1"/>
    <property type="molecule type" value="Genomic_DNA"/>
</dbReference>
<dbReference type="Pfam" id="PF01522">
    <property type="entry name" value="Polysacc_deac_1"/>
    <property type="match status" value="1"/>
</dbReference>
<reference evidence="5" key="1">
    <citation type="submission" date="2020-05" db="EMBL/GenBank/DDBJ databases">
        <title>Sulfur intermediates as new biogeochemical hubs in an aquatic model microbial ecosystem.</title>
        <authorList>
            <person name="Vigneron A."/>
        </authorList>
    </citation>
    <scope>NUCLEOTIDE SEQUENCE</scope>
    <source>
        <strain evidence="5">Bin.250</strain>
    </source>
</reference>
<dbReference type="GO" id="GO:0005576">
    <property type="term" value="C:extracellular region"/>
    <property type="evidence" value="ECO:0007669"/>
    <property type="project" value="UniProtKB-SubCell"/>
</dbReference>
<dbReference type="SUPFAM" id="SSF88713">
    <property type="entry name" value="Glycoside hydrolase/deacetylase"/>
    <property type="match status" value="1"/>
</dbReference>
<evidence type="ECO:0000313" key="5">
    <source>
        <dbReference type="EMBL" id="NQV65642.1"/>
    </source>
</evidence>
<proteinExistence type="predicted"/>
<dbReference type="InterPro" id="IPR051398">
    <property type="entry name" value="Polysacch_Deacetylase"/>
</dbReference>
<dbReference type="GO" id="GO:0005975">
    <property type="term" value="P:carbohydrate metabolic process"/>
    <property type="evidence" value="ECO:0007669"/>
    <property type="project" value="InterPro"/>
</dbReference>
<evidence type="ECO:0000256" key="2">
    <source>
        <dbReference type="ARBA" id="ARBA00022729"/>
    </source>
</evidence>
<name>A0A973A9N0_9GAMM</name>
<comment type="subcellular location">
    <subcellularLocation>
        <location evidence="1">Secreted</location>
    </subcellularLocation>
</comment>
<protein>
    <submittedName>
        <fullName evidence="5">Polysaccharide deacetylase family protein</fullName>
    </submittedName>
</protein>
<dbReference type="Proteomes" id="UP000754644">
    <property type="component" value="Unassembled WGS sequence"/>
</dbReference>
<dbReference type="CDD" id="cd10973">
    <property type="entry name" value="CE4_DAC_u4_5s"/>
    <property type="match status" value="1"/>
</dbReference>
<dbReference type="InterPro" id="IPR011330">
    <property type="entry name" value="Glyco_hydro/deAcase_b/a-brl"/>
</dbReference>
<dbReference type="PANTHER" id="PTHR34216">
    <property type="match status" value="1"/>
</dbReference>
<evidence type="ECO:0000256" key="1">
    <source>
        <dbReference type="ARBA" id="ARBA00004613"/>
    </source>
</evidence>
<feature type="chain" id="PRO_5036687392" evidence="3">
    <location>
        <begin position="25"/>
        <end position="383"/>
    </location>
</feature>
<evidence type="ECO:0000256" key="3">
    <source>
        <dbReference type="SAM" id="SignalP"/>
    </source>
</evidence>
<dbReference type="Gene3D" id="3.20.20.370">
    <property type="entry name" value="Glycoside hydrolase/deacetylase"/>
    <property type="match status" value="1"/>
</dbReference>
<evidence type="ECO:0000259" key="4">
    <source>
        <dbReference type="PROSITE" id="PS51677"/>
    </source>
</evidence>
<dbReference type="PANTHER" id="PTHR34216:SF3">
    <property type="entry name" value="POLY-BETA-1,6-N-ACETYL-D-GLUCOSAMINE N-DEACETYLASE"/>
    <property type="match status" value="1"/>
</dbReference>
<dbReference type="GO" id="GO:0016810">
    <property type="term" value="F:hydrolase activity, acting on carbon-nitrogen (but not peptide) bonds"/>
    <property type="evidence" value="ECO:0007669"/>
    <property type="project" value="InterPro"/>
</dbReference>
<evidence type="ECO:0000313" key="6">
    <source>
        <dbReference type="Proteomes" id="UP000754644"/>
    </source>
</evidence>
<dbReference type="AlphaFoldDB" id="A0A973A9N0"/>
<feature type="domain" description="NodB homology" evidence="4">
    <location>
        <begin position="85"/>
        <end position="383"/>
    </location>
</feature>
<dbReference type="InterPro" id="IPR002509">
    <property type="entry name" value="NODB_dom"/>
</dbReference>
<feature type="signal peptide" evidence="3">
    <location>
        <begin position="1"/>
        <end position="24"/>
    </location>
</feature>
<organism evidence="5 6">
    <name type="scientific">SAR86 cluster bacterium</name>
    <dbReference type="NCBI Taxonomy" id="2030880"/>
    <lineage>
        <taxon>Bacteria</taxon>
        <taxon>Pseudomonadati</taxon>
        <taxon>Pseudomonadota</taxon>
        <taxon>Gammaproteobacteria</taxon>
        <taxon>SAR86 cluster</taxon>
    </lineage>
</organism>
<keyword evidence="2 3" id="KW-0732">Signal</keyword>
<gene>
    <name evidence="5" type="ORF">HQ497_09790</name>
</gene>
<comment type="caution">
    <text evidence="5">The sequence shown here is derived from an EMBL/GenBank/DDBJ whole genome shotgun (WGS) entry which is preliminary data.</text>
</comment>
<dbReference type="PROSITE" id="PS51677">
    <property type="entry name" value="NODB"/>
    <property type="match status" value="1"/>
</dbReference>